<reference evidence="11 12" key="1">
    <citation type="journal article" date="2015" name="Sci. Rep.">
        <title>Genome of the facultative scuticociliatosis pathogen Pseudocohnilembus persalinus provides insight into its virulence through horizontal gene transfer.</title>
        <authorList>
            <person name="Xiong J."/>
            <person name="Wang G."/>
            <person name="Cheng J."/>
            <person name="Tian M."/>
            <person name="Pan X."/>
            <person name="Warren A."/>
            <person name="Jiang C."/>
            <person name="Yuan D."/>
            <person name="Miao W."/>
        </authorList>
    </citation>
    <scope>NUCLEOTIDE SEQUENCE [LARGE SCALE GENOMIC DNA]</scope>
    <source>
        <strain evidence="11">36N120E</strain>
    </source>
</reference>
<organism evidence="11 12">
    <name type="scientific">Pseudocohnilembus persalinus</name>
    <name type="common">Ciliate</name>
    <dbReference type="NCBI Taxonomy" id="266149"/>
    <lineage>
        <taxon>Eukaryota</taxon>
        <taxon>Sar</taxon>
        <taxon>Alveolata</taxon>
        <taxon>Ciliophora</taxon>
        <taxon>Intramacronucleata</taxon>
        <taxon>Oligohymenophorea</taxon>
        <taxon>Scuticociliatia</taxon>
        <taxon>Philasterida</taxon>
        <taxon>Pseudocohnilembidae</taxon>
        <taxon>Pseudocohnilembus</taxon>
    </lineage>
</organism>
<dbReference type="OrthoDB" id="541276at2759"/>
<proteinExistence type="predicted"/>
<dbReference type="PANTHER" id="PTHR24350">
    <property type="entry name" value="SERINE/THREONINE-PROTEIN KINASE IAL-RELATED"/>
    <property type="match status" value="1"/>
</dbReference>
<dbReference type="SMART" id="SM00220">
    <property type="entry name" value="S_TKc"/>
    <property type="match status" value="1"/>
</dbReference>
<dbReference type="Gene3D" id="1.10.510.10">
    <property type="entry name" value="Transferase(Phosphotransferase) domain 1"/>
    <property type="match status" value="1"/>
</dbReference>
<evidence type="ECO:0000256" key="2">
    <source>
        <dbReference type="ARBA" id="ARBA00022527"/>
    </source>
</evidence>
<evidence type="ECO:0000259" key="10">
    <source>
        <dbReference type="PROSITE" id="PS50011"/>
    </source>
</evidence>
<feature type="binding site" evidence="8">
    <location>
        <begin position="138"/>
        <end position="139"/>
    </location>
    <ligand>
        <name>ATP</name>
        <dbReference type="ChEBI" id="CHEBI:30616"/>
    </ligand>
</feature>
<dbReference type="InterPro" id="IPR030616">
    <property type="entry name" value="Aur-like"/>
</dbReference>
<dbReference type="GO" id="GO:0004674">
    <property type="term" value="F:protein serine/threonine kinase activity"/>
    <property type="evidence" value="ECO:0007669"/>
    <property type="project" value="UniProtKB-KW"/>
</dbReference>
<evidence type="ECO:0000256" key="3">
    <source>
        <dbReference type="ARBA" id="ARBA00022679"/>
    </source>
</evidence>
<evidence type="ECO:0000313" key="11">
    <source>
        <dbReference type="EMBL" id="KRW99678.1"/>
    </source>
</evidence>
<evidence type="ECO:0000256" key="7">
    <source>
        <dbReference type="PIRSR" id="PIRSR630616-1"/>
    </source>
</evidence>
<protein>
    <submittedName>
        <fullName evidence="11">Protein kinase-like domain</fullName>
    </submittedName>
</protein>
<dbReference type="PROSITE" id="PS00108">
    <property type="entry name" value="PROTEIN_KINASE_ST"/>
    <property type="match status" value="1"/>
</dbReference>
<dbReference type="InterPro" id="IPR008271">
    <property type="entry name" value="Ser/Thr_kinase_AS"/>
</dbReference>
<keyword evidence="6 8" id="KW-0067">ATP-binding</keyword>
<evidence type="ECO:0000256" key="5">
    <source>
        <dbReference type="ARBA" id="ARBA00022777"/>
    </source>
</evidence>
<evidence type="ECO:0000256" key="8">
    <source>
        <dbReference type="PIRSR" id="PIRSR630616-2"/>
    </source>
</evidence>
<name>A0A0V0QBS4_PSEPJ</name>
<sequence>MKNRYNLNIPNQGIFKQISEFTFIIDPTRNKDKLGTGSFGEMDLNTMVSQQELKGLELETKTQITLDHPNIVKLFDVFVENDKLYMVMEWIKNGNLYSYLFKKKTFSEQEAFKYFFQTCMAFEYVHQRDIVHRDLKPENILLDDDYNIKLCDFGWCSENIEQQRNTFCGTLEYMAPEIIFQKPYDYKIDIWALGILLFELTHGHAPFKAKQYKEIKQKLTIGEVKFSSVLSHGCRSLIASILQSNPKRRITLQQIFQNQWVQEMLKNDKMLNIDKNKYILGQGKQKSSTQNVHNIQMGQNQQQYNTNEIQLK</sequence>
<keyword evidence="4 8" id="KW-0547">Nucleotide-binding</keyword>
<comment type="caution">
    <text evidence="11">The sequence shown here is derived from an EMBL/GenBank/DDBJ whole genome shotgun (WGS) entry which is preliminary data.</text>
</comment>
<evidence type="ECO:0000313" key="12">
    <source>
        <dbReference type="Proteomes" id="UP000054937"/>
    </source>
</evidence>
<dbReference type="InParanoid" id="A0A0V0QBS4"/>
<dbReference type="PROSITE" id="PS50011">
    <property type="entry name" value="PROTEIN_KINASE_DOM"/>
    <property type="match status" value="1"/>
</dbReference>
<gene>
    <name evidence="11" type="ORF">PPERSA_03479</name>
</gene>
<dbReference type="OMA" id="ITEYNIM"/>
<evidence type="ECO:0000256" key="9">
    <source>
        <dbReference type="PIRSR" id="PIRSR630616-3"/>
    </source>
</evidence>
<keyword evidence="5 11" id="KW-0418">Kinase</keyword>
<dbReference type="Proteomes" id="UP000054937">
    <property type="component" value="Unassembled WGS sequence"/>
</dbReference>
<accession>A0A0V0QBS4</accession>
<comment type="subunit">
    <text evidence="1">Monomer.</text>
</comment>
<evidence type="ECO:0000256" key="1">
    <source>
        <dbReference type="ARBA" id="ARBA00011245"/>
    </source>
</evidence>
<dbReference type="FunFam" id="1.10.510.10:FF:000571">
    <property type="entry name" value="Maternal embryonic leucine zipper kinase"/>
    <property type="match status" value="1"/>
</dbReference>
<keyword evidence="12" id="KW-1185">Reference proteome</keyword>
<dbReference type="GO" id="GO:0005524">
    <property type="term" value="F:ATP binding"/>
    <property type="evidence" value="ECO:0007669"/>
    <property type="project" value="UniProtKB-KW"/>
</dbReference>
<dbReference type="SUPFAM" id="SSF56112">
    <property type="entry name" value="Protein kinase-like (PK-like)"/>
    <property type="match status" value="1"/>
</dbReference>
<dbReference type="InterPro" id="IPR011009">
    <property type="entry name" value="Kinase-like_dom_sf"/>
</dbReference>
<feature type="domain" description="Protein kinase" evidence="10">
    <location>
        <begin position="28"/>
        <end position="261"/>
    </location>
</feature>
<dbReference type="Pfam" id="PF00069">
    <property type="entry name" value="Pkinase"/>
    <property type="match status" value="1"/>
</dbReference>
<dbReference type="InterPro" id="IPR000719">
    <property type="entry name" value="Prot_kinase_dom"/>
</dbReference>
<feature type="active site" description="Proton acceptor" evidence="7">
    <location>
        <position position="134"/>
    </location>
</feature>
<keyword evidence="2" id="KW-0723">Serine/threonine-protein kinase</keyword>
<evidence type="ECO:0000256" key="6">
    <source>
        <dbReference type="ARBA" id="ARBA00022840"/>
    </source>
</evidence>
<feature type="cross-link" description="Glycyl lysine isopeptide (Lys-Gly) (interchain with G-Cter in SUMO2)" evidence="9">
    <location>
        <position position="136"/>
    </location>
</feature>
<feature type="binding site" evidence="8">
    <location>
        <position position="152"/>
    </location>
    <ligand>
        <name>ATP</name>
        <dbReference type="ChEBI" id="CHEBI:30616"/>
    </ligand>
</feature>
<evidence type="ECO:0000256" key="4">
    <source>
        <dbReference type="ARBA" id="ARBA00022741"/>
    </source>
</evidence>
<keyword evidence="3" id="KW-0808">Transferase</keyword>
<dbReference type="EMBL" id="LDAU01000205">
    <property type="protein sequence ID" value="KRW99678.1"/>
    <property type="molecule type" value="Genomic_DNA"/>
</dbReference>
<dbReference type="AlphaFoldDB" id="A0A0V0QBS4"/>